<accession>A0ABS1LES9</accession>
<dbReference type="Gene3D" id="3.40.190.10">
    <property type="entry name" value="Periplasmic binding protein-like II"/>
    <property type="match status" value="1"/>
</dbReference>
<evidence type="ECO:0000313" key="1">
    <source>
        <dbReference type="EMBL" id="MBL0884772.1"/>
    </source>
</evidence>
<sequence>MNRKIMTSVGTAAVAALALTGCGGGDSSSGSSDAEQADGGVSISLAGWDFASTPEFQTLADAYHEQNPDVTVELKEYPAGNDYDTALTADLAAGTAPDVFIVKNLKNYVTFEEGGTLLDISDVAGELDPATGGLSSMAVDGKTYAVPYRQDSWLLYYNKALFDEAGVDYPDGSWTWDDYADAAATLTDGIDKKDVYGAYLHGWQSTVQGFALAQSGASLDGGDFSYLAPYYERQLAMQDDGSQPSYATVTTNELAYQSQFGTQKAAMVTMGSWYIGTLVAEQASGDADTFEWGLAPAPQADESTTGMDNTPVTFGDPTTMGINAGIDESKVAAAKDFLKFAAGPDGAAALAEIGITPALIDDTVADTVFGLDGVPQDDLSRFAYTTHETLPENPVGPNTAAIQTILGDLHSAVMSESDPVDDAIADAQERVANEVG</sequence>
<dbReference type="SUPFAM" id="SSF53850">
    <property type="entry name" value="Periplasmic binding protein-like II"/>
    <property type="match status" value="1"/>
</dbReference>
<name>A0ABS1LES9_9MICO</name>
<dbReference type="RefSeq" id="WP_201844604.1">
    <property type="nucleotide sequence ID" value="NZ_JABBYC010000001.1"/>
</dbReference>
<keyword evidence="2" id="KW-1185">Reference proteome</keyword>
<comment type="caution">
    <text evidence="1">The sequence shown here is derived from an EMBL/GenBank/DDBJ whole genome shotgun (WGS) entry which is preliminary data.</text>
</comment>
<gene>
    <name evidence="1" type="ORF">HGK34_00495</name>
</gene>
<dbReference type="CDD" id="cd13585">
    <property type="entry name" value="PBP2_TMBP_like"/>
    <property type="match status" value="1"/>
</dbReference>
<reference evidence="1 2" key="1">
    <citation type="journal article" date="2021" name="Arch. Microbiol.">
        <title>Myceligenerans indicum sp. nov., an actinobacterium isolated from mangrove sediment of Sundarbans, India.</title>
        <authorList>
            <person name="Asha K."/>
            <person name="Bhadury P."/>
        </authorList>
    </citation>
    <scope>NUCLEOTIDE SEQUENCE [LARGE SCALE GENOMIC DNA]</scope>
    <source>
        <strain evidence="1 2">I2</strain>
    </source>
</reference>
<dbReference type="PROSITE" id="PS51257">
    <property type="entry name" value="PROKAR_LIPOPROTEIN"/>
    <property type="match status" value="1"/>
</dbReference>
<dbReference type="InterPro" id="IPR006059">
    <property type="entry name" value="SBP"/>
</dbReference>
<dbReference type="PANTHER" id="PTHR43649">
    <property type="entry name" value="ARABINOSE-BINDING PROTEIN-RELATED"/>
    <property type="match status" value="1"/>
</dbReference>
<dbReference type="InterPro" id="IPR050490">
    <property type="entry name" value="Bact_solute-bd_prot1"/>
</dbReference>
<dbReference type="PANTHER" id="PTHR43649:SF30">
    <property type="entry name" value="ABC TRANSPORTER SUBSTRATE-BINDING PROTEIN"/>
    <property type="match status" value="1"/>
</dbReference>
<dbReference type="Proteomes" id="UP000675409">
    <property type="component" value="Unassembled WGS sequence"/>
</dbReference>
<dbReference type="EMBL" id="JABBYC010000001">
    <property type="protein sequence ID" value="MBL0884772.1"/>
    <property type="molecule type" value="Genomic_DNA"/>
</dbReference>
<evidence type="ECO:0000313" key="2">
    <source>
        <dbReference type="Proteomes" id="UP000675409"/>
    </source>
</evidence>
<organism evidence="1 2">
    <name type="scientific">Myceligenerans indicum</name>
    <dbReference type="NCBI Taxonomy" id="2593663"/>
    <lineage>
        <taxon>Bacteria</taxon>
        <taxon>Bacillati</taxon>
        <taxon>Actinomycetota</taxon>
        <taxon>Actinomycetes</taxon>
        <taxon>Micrococcales</taxon>
        <taxon>Promicromonosporaceae</taxon>
        <taxon>Myceligenerans</taxon>
    </lineage>
</organism>
<dbReference type="Pfam" id="PF01547">
    <property type="entry name" value="SBP_bac_1"/>
    <property type="match status" value="1"/>
</dbReference>
<protein>
    <submittedName>
        <fullName evidence="1">Sugar ABC transporter substrate-binding protein</fullName>
    </submittedName>
</protein>
<proteinExistence type="predicted"/>